<proteinExistence type="predicted"/>
<name>A0AB34TAV9_9BIFI</name>
<feature type="compositionally biased region" description="Low complexity" evidence="1">
    <location>
        <begin position="1"/>
        <end position="15"/>
    </location>
</feature>
<dbReference type="AlphaFoldDB" id="A0AB34TAV9"/>
<feature type="compositionally biased region" description="Basic and acidic residues" evidence="1">
    <location>
        <begin position="87"/>
        <end position="109"/>
    </location>
</feature>
<organism evidence="2 3">
    <name type="scientific">Bifidobacterium animalis subsp. animalis MCC 0483</name>
    <dbReference type="NCBI Taxonomy" id="1365955"/>
    <lineage>
        <taxon>Bacteria</taxon>
        <taxon>Bacillati</taxon>
        <taxon>Actinomycetota</taxon>
        <taxon>Actinomycetes</taxon>
        <taxon>Bifidobacteriales</taxon>
        <taxon>Bifidobacteriaceae</taxon>
        <taxon>Bifidobacterium</taxon>
    </lineage>
</organism>
<evidence type="ECO:0000256" key="1">
    <source>
        <dbReference type="SAM" id="MobiDB-lite"/>
    </source>
</evidence>
<accession>A0AB34TAV9</accession>
<dbReference type="EMBL" id="AWFK01000003">
    <property type="protein sequence ID" value="KOA51631.1"/>
    <property type="molecule type" value="Genomic_DNA"/>
</dbReference>
<protein>
    <submittedName>
        <fullName evidence="2">Uncharacterized protein</fullName>
    </submittedName>
</protein>
<reference evidence="2 3" key="1">
    <citation type="journal article" date="2015" name="Int J Genomics">
        <title>Comparative Genomics Revealed Genetic Diversity and Species/Strain-Level Differences in Carbohydrate Metabolism of Three Probiotic Bifidobacterial Species.</title>
        <authorList>
            <person name="Odamaki T."/>
            <person name="Horigome A."/>
            <person name="Sugahara H."/>
            <person name="Hashikura N."/>
            <person name="Minami J."/>
            <person name="Xiao J.Z."/>
            <person name="Abe F."/>
        </authorList>
    </citation>
    <scope>NUCLEOTIDE SEQUENCE [LARGE SCALE GENOMIC DNA]</scope>
    <source>
        <strain evidence="2 3">MCC 0483</strain>
    </source>
</reference>
<gene>
    <name evidence="2" type="ORF">BAAM0483_01275</name>
</gene>
<dbReference type="Proteomes" id="UP000037239">
    <property type="component" value="Unassembled WGS sequence"/>
</dbReference>
<feature type="region of interest" description="Disordered" evidence="1">
    <location>
        <begin position="1"/>
        <end position="21"/>
    </location>
</feature>
<sequence>MARHTTAPKTTKAAAEGWRPQKTRTERIVELTRHFRDHGAFIVIYNAVPQQLKDSLSEQELAMVVDAMYEQYRAGRREMAEALEEKAEREVAAKEEADRTRGERVRRGDPSAAARLSGSDRQVAWANDLRAKGLDSVRNSMTRLNSLDHDDMPQETKDAIRRNCRRVIALMMAETSAKTIIDHRDDLVAYYRDLAKRES</sequence>
<evidence type="ECO:0000313" key="3">
    <source>
        <dbReference type="Proteomes" id="UP000037239"/>
    </source>
</evidence>
<feature type="region of interest" description="Disordered" evidence="1">
    <location>
        <begin position="87"/>
        <end position="113"/>
    </location>
</feature>
<dbReference type="RefSeq" id="WP_052825749.1">
    <property type="nucleotide sequence ID" value="NZ_AWFK01000003.1"/>
</dbReference>
<evidence type="ECO:0000313" key="2">
    <source>
        <dbReference type="EMBL" id="KOA51631.1"/>
    </source>
</evidence>
<comment type="caution">
    <text evidence="2">The sequence shown here is derived from an EMBL/GenBank/DDBJ whole genome shotgun (WGS) entry which is preliminary data.</text>
</comment>